<accession>A0A4P8L395</accession>
<feature type="region of interest" description="Disordered" evidence="1">
    <location>
        <begin position="58"/>
        <end position="79"/>
    </location>
</feature>
<dbReference type="AlphaFoldDB" id="A0A4P8L395"/>
<organism evidence="2 3">
    <name type="scientific">Desulfoglaeba alkanexedens ALDC</name>
    <dbReference type="NCBI Taxonomy" id="980445"/>
    <lineage>
        <taxon>Bacteria</taxon>
        <taxon>Pseudomonadati</taxon>
        <taxon>Thermodesulfobacteriota</taxon>
        <taxon>Syntrophobacteria</taxon>
        <taxon>Syntrophobacterales</taxon>
        <taxon>Syntrophobacteraceae</taxon>
        <taxon>Desulfoglaeba</taxon>
    </lineage>
</organism>
<dbReference type="Proteomes" id="UP000298602">
    <property type="component" value="Chromosome"/>
</dbReference>
<evidence type="ECO:0000256" key="1">
    <source>
        <dbReference type="SAM" id="MobiDB-lite"/>
    </source>
</evidence>
<dbReference type="RefSeq" id="WP_137424112.1">
    <property type="nucleotide sequence ID" value="NZ_CP040098.1"/>
</dbReference>
<evidence type="ECO:0000313" key="2">
    <source>
        <dbReference type="EMBL" id="QCQ22143.1"/>
    </source>
</evidence>
<dbReference type="KEGG" id="dax:FDQ92_08195"/>
<sequence length="236" mass="27669">MSFSEFLKDLSIIVASCTAIYGIGSWRREYVGKKRAELAEEVLCLFYEARDAVQHIRNPFSHGNEGSSRKAAENETPEQKEAYDRAYVLFERFNTHIELFNKMHSMRYRFMAQFGVEAGKPFDDFRRILNKMQVSAQALAREWAKKYHHFRTEEQEASHFNFIKEQENIFWEGLPEEDTIKPEVERCIENIEKICRPIIDNRSVFTSVSKINFLRKLYGKFANKINSADAKSRAAD</sequence>
<feature type="compositionally biased region" description="Basic and acidic residues" evidence="1">
    <location>
        <begin position="67"/>
        <end position="79"/>
    </location>
</feature>
<reference evidence="2 3" key="2">
    <citation type="submission" date="2019-05" db="EMBL/GenBank/DDBJ databases">
        <authorList>
            <person name="Suflita J.M."/>
            <person name="Marks C.R."/>
        </authorList>
    </citation>
    <scope>NUCLEOTIDE SEQUENCE [LARGE SCALE GENOMIC DNA]</scope>
    <source>
        <strain evidence="2 3">ALDC</strain>
    </source>
</reference>
<gene>
    <name evidence="2" type="ORF">FDQ92_08195</name>
</gene>
<name>A0A4P8L395_9BACT</name>
<dbReference type="OrthoDB" id="1425477at2"/>
<protein>
    <submittedName>
        <fullName evidence="2">Uncharacterized protein</fullName>
    </submittedName>
</protein>
<dbReference type="EMBL" id="CP040098">
    <property type="protein sequence ID" value="QCQ22143.1"/>
    <property type="molecule type" value="Genomic_DNA"/>
</dbReference>
<keyword evidence="3" id="KW-1185">Reference proteome</keyword>
<reference evidence="2 3" key="1">
    <citation type="submission" date="2019-05" db="EMBL/GenBank/DDBJ databases">
        <title>The Complete Genome Sequence of the n-alkane-degrading Desulfoglaeba alkanexedens ALDC reveals multiple alkylsuccinate synthase gene clusters.</title>
        <authorList>
            <person name="Callaghan A.V."/>
            <person name="Davidova I.A."/>
            <person name="Duncan K.E."/>
            <person name="Morris B."/>
            <person name="McInerney M.J."/>
        </authorList>
    </citation>
    <scope>NUCLEOTIDE SEQUENCE [LARGE SCALE GENOMIC DNA]</scope>
    <source>
        <strain evidence="2 3">ALDC</strain>
    </source>
</reference>
<evidence type="ECO:0000313" key="3">
    <source>
        <dbReference type="Proteomes" id="UP000298602"/>
    </source>
</evidence>
<proteinExistence type="predicted"/>